<evidence type="ECO:0000259" key="3">
    <source>
        <dbReference type="Pfam" id="PF13340"/>
    </source>
</evidence>
<dbReference type="Pfam" id="PF13340">
    <property type="entry name" value="DUF4096"/>
    <property type="match status" value="1"/>
</dbReference>
<gene>
    <name evidence="4" type="ORF">O1R50_00785</name>
</gene>
<sequence>MAKPWEIDEGLWVRIATLLPEHRPGSRGPVPLDDRKCLQGVLFVLYTGINWKHLPPELGFGSGITCWRRFRRWCEAGVWDRLHHLLLSELHALGEIDWSAVCLDGSHVRAKKGGEGTGRSPVDRGRPGSKHHIACDSTGIPLTVITTAGNVPDIKAAPDLVEAIPPVAGRVGRPRRRPDVILADGGYDSAAFRDWLRTRRIEPIIPQRGGKKIIGLGKIRWVVEQAIAHLHQFKRLAIRWDRLLIMHQGFIKLAASLICWRRLARSI</sequence>
<dbReference type="GO" id="GO:0004803">
    <property type="term" value="F:transposase activity"/>
    <property type="evidence" value="ECO:0007669"/>
    <property type="project" value="InterPro"/>
</dbReference>
<dbReference type="GO" id="GO:0003677">
    <property type="term" value="F:DNA binding"/>
    <property type="evidence" value="ECO:0007669"/>
    <property type="project" value="InterPro"/>
</dbReference>
<name>A0A9X3P5T3_9ACTN</name>
<comment type="caution">
    <text evidence="4">The sequence shown here is derived from an EMBL/GenBank/DDBJ whole genome shotgun (WGS) entry which is preliminary data.</text>
</comment>
<dbReference type="AlphaFoldDB" id="A0A9X3P5T3"/>
<dbReference type="EMBL" id="JAPZVP010000001">
    <property type="protein sequence ID" value="MDA1358141.1"/>
    <property type="molecule type" value="Genomic_DNA"/>
</dbReference>
<proteinExistence type="predicted"/>
<evidence type="ECO:0000313" key="4">
    <source>
        <dbReference type="EMBL" id="MDA1358141.1"/>
    </source>
</evidence>
<dbReference type="InterPro" id="IPR025161">
    <property type="entry name" value="IS402-like_dom"/>
</dbReference>
<dbReference type="NCBIfam" id="NF033580">
    <property type="entry name" value="transpos_IS5_3"/>
    <property type="match status" value="1"/>
</dbReference>
<accession>A0A9X3P5T3</accession>
<evidence type="ECO:0000259" key="2">
    <source>
        <dbReference type="Pfam" id="PF01609"/>
    </source>
</evidence>
<evidence type="ECO:0000256" key="1">
    <source>
        <dbReference type="SAM" id="MobiDB-lite"/>
    </source>
</evidence>
<dbReference type="PANTHER" id="PTHR30007:SF1">
    <property type="entry name" value="BLR1914 PROTEIN"/>
    <property type="match status" value="1"/>
</dbReference>
<dbReference type="Pfam" id="PF01609">
    <property type="entry name" value="DDE_Tnp_1"/>
    <property type="match status" value="1"/>
</dbReference>
<feature type="region of interest" description="Disordered" evidence="1">
    <location>
        <begin position="110"/>
        <end position="130"/>
    </location>
</feature>
<dbReference type="RefSeq" id="WP_270107916.1">
    <property type="nucleotide sequence ID" value="NZ_JAPZVP010000001.1"/>
</dbReference>
<dbReference type="Proteomes" id="UP001146067">
    <property type="component" value="Unassembled WGS sequence"/>
</dbReference>
<keyword evidence="5" id="KW-1185">Reference proteome</keyword>
<feature type="domain" description="Transposase IS4-like" evidence="2">
    <location>
        <begin position="100"/>
        <end position="212"/>
    </location>
</feature>
<reference evidence="4" key="1">
    <citation type="submission" date="2022-12" db="EMBL/GenBank/DDBJ databases">
        <title>Gycomyces niveus sp.nov.,a novel actinomycete isolated from soil in Shouguan.</title>
        <authorList>
            <person name="Yang X."/>
        </authorList>
    </citation>
    <scope>NUCLEOTIDE SEQUENCE</scope>
    <source>
        <strain evidence="4">NEAU-A15</strain>
    </source>
</reference>
<evidence type="ECO:0000313" key="5">
    <source>
        <dbReference type="Proteomes" id="UP001146067"/>
    </source>
</evidence>
<organism evidence="4 5">
    <name type="scientific">Glycomyces luteolus</name>
    <dbReference type="NCBI Taxonomy" id="2670330"/>
    <lineage>
        <taxon>Bacteria</taxon>
        <taxon>Bacillati</taxon>
        <taxon>Actinomycetota</taxon>
        <taxon>Actinomycetes</taxon>
        <taxon>Glycomycetales</taxon>
        <taxon>Glycomycetaceae</taxon>
        <taxon>Glycomyces</taxon>
    </lineage>
</organism>
<dbReference type="PANTHER" id="PTHR30007">
    <property type="entry name" value="PHP DOMAIN PROTEIN"/>
    <property type="match status" value="1"/>
</dbReference>
<dbReference type="InterPro" id="IPR002559">
    <property type="entry name" value="Transposase_11"/>
</dbReference>
<protein>
    <submittedName>
        <fullName evidence="4">IS5 family transposase</fullName>
    </submittedName>
</protein>
<dbReference type="GO" id="GO:0006313">
    <property type="term" value="P:DNA transposition"/>
    <property type="evidence" value="ECO:0007669"/>
    <property type="project" value="InterPro"/>
</dbReference>
<feature type="domain" description="Insertion element IS402-like" evidence="3">
    <location>
        <begin position="9"/>
        <end position="83"/>
    </location>
</feature>